<dbReference type="PANTHER" id="PTHR42939:SF3">
    <property type="entry name" value="ABC TRANSPORTER ATP-BINDING COMPONENT"/>
    <property type="match status" value="1"/>
</dbReference>
<dbReference type="InterPro" id="IPR003593">
    <property type="entry name" value="AAA+_ATPase"/>
</dbReference>
<dbReference type="SMART" id="SM00382">
    <property type="entry name" value="AAA"/>
    <property type="match status" value="1"/>
</dbReference>
<dbReference type="EMBL" id="BOVJ01000100">
    <property type="protein sequence ID" value="GIQ64560.1"/>
    <property type="molecule type" value="Genomic_DNA"/>
</dbReference>
<dbReference type="PROSITE" id="PS00211">
    <property type="entry name" value="ABC_TRANSPORTER_1"/>
    <property type="match status" value="1"/>
</dbReference>
<comment type="caution">
    <text evidence="5">The sequence shown here is derived from an EMBL/GenBank/DDBJ whole genome shotgun (WGS) entry which is preliminary data.</text>
</comment>
<dbReference type="InterPro" id="IPR017871">
    <property type="entry name" value="ABC_transporter-like_CS"/>
</dbReference>
<evidence type="ECO:0000256" key="3">
    <source>
        <dbReference type="ARBA" id="ARBA00022840"/>
    </source>
</evidence>
<gene>
    <name evidence="5" type="ORF">PACILC2_31280</name>
</gene>
<dbReference type="InterPro" id="IPR051782">
    <property type="entry name" value="ABC_Transporter_VariousFunc"/>
</dbReference>
<evidence type="ECO:0000256" key="1">
    <source>
        <dbReference type="ARBA" id="ARBA00022448"/>
    </source>
</evidence>
<name>A0ABQ4N8H6_9BACL</name>
<dbReference type="PROSITE" id="PS50893">
    <property type="entry name" value="ABC_TRANSPORTER_2"/>
    <property type="match status" value="1"/>
</dbReference>
<sequence length="281" mass="31818">MEEKVAISMAGVEQNRPHFKLGPLDLEVPAGYVTALVGPNGSGKSSTFRLLLDLAKPEKGTVTVLGKRVGGGDDVELKRRIGYLPENTNSFEDSLKAEDKAAFVRQWYPDWDVNYYRELLRLFEIDSSLKLGKMSKGMRRKFELALALAHRPELLLLDEPSSGLDPIAWKKMIGVLHRHMERGDRTILIATHIVEEVRRLADYIVFMDYGRVLGMYEKDELLSSWSVLFVQGEGRPEWLLRTVPGAIRTEEAGGSVRIVTSRAQQAERWCESEGYRIVARK</sequence>
<organism evidence="5 6">
    <name type="scientific">Paenibacillus cisolokensis</name>
    <dbReference type="NCBI Taxonomy" id="1658519"/>
    <lineage>
        <taxon>Bacteria</taxon>
        <taxon>Bacillati</taxon>
        <taxon>Bacillota</taxon>
        <taxon>Bacilli</taxon>
        <taxon>Bacillales</taxon>
        <taxon>Paenibacillaceae</taxon>
        <taxon>Paenibacillus</taxon>
    </lineage>
</organism>
<keyword evidence="6" id="KW-1185">Reference proteome</keyword>
<dbReference type="SUPFAM" id="SSF52540">
    <property type="entry name" value="P-loop containing nucleoside triphosphate hydrolases"/>
    <property type="match status" value="1"/>
</dbReference>
<proteinExistence type="predicted"/>
<accession>A0ABQ4N8H6</accession>
<dbReference type="Gene3D" id="3.40.50.300">
    <property type="entry name" value="P-loop containing nucleotide triphosphate hydrolases"/>
    <property type="match status" value="1"/>
</dbReference>
<keyword evidence="1" id="KW-0813">Transport</keyword>
<evidence type="ECO:0000313" key="6">
    <source>
        <dbReference type="Proteomes" id="UP000680304"/>
    </source>
</evidence>
<evidence type="ECO:0000256" key="2">
    <source>
        <dbReference type="ARBA" id="ARBA00022741"/>
    </source>
</evidence>
<keyword evidence="3" id="KW-0067">ATP-binding</keyword>
<feature type="domain" description="ABC transporter" evidence="4">
    <location>
        <begin position="2"/>
        <end position="234"/>
    </location>
</feature>
<reference evidence="5 6" key="1">
    <citation type="submission" date="2021-04" db="EMBL/GenBank/DDBJ databases">
        <title>Draft genome sequence of Paenibacillus cisolokensis, LC2-13A.</title>
        <authorList>
            <person name="Uke A."/>
            <person name="Chhe C."/>
            <person name="Baramee S."/>
            <person name="Kosugi A."/>
        </authorList>
    </citation>
    <scope>NUCLEOTIDE SEQUENCE [LARGE SCALE GENOMIC DNA]</scope>
    <source>
        <strain evidence="5 6">LC2-13A</strain>
    </source>
</reference>
<evidence type="ECO:0000313" key="5">
    <source>
        <dbReference type="EMBL" id="GIQ64560.1"/>
    </source>
</evidence>
<protein>
    <submittedName>
        <fullName evidence="5">ABC transporter</fullName>
    </submittedName>
</protein>
<dbReference type="InterPro" id="IPR003439">
    <property type="entry name" value="ABC_transporter-like_ATP-bd"/>
</dbReference>
<evidence type="ECO:0000259" key="4">
    <source>
        <dbReference type="PROSITE" id="PS50893"/>
    </source>
</evidence>
<dbReference type="Pfam" id="PF00005">
    <property type="entry name" value="ABC_tran"/>
    <property type="match status" value="1"/>
</dbReference>
<dbReference type="Proteomes" id="UP000680304">
    <property type="component" value="Unassembled WGS sequence"/>
</dbReference>
<dbReference type="InterPro" id="IPR027417">
    <property type="entry name" value="P-loop_NTPase"/>
</dbReference>
<dbReference type="PANTHER" id="PTHR42939">
    <property type="entry name" value="ABC TRANSPORTER ATP-BINDING PROTEIN ALBC-RELATED"/>
    <property type="match status" value="1"/>
</dbReference>
<keyword evidence="2" id="KW-0547">Nucleotide-binding</keyword>
<dbReference type="CDD" id="cd03230">
    <property type="entry name" value="ABC_DR_subfamily_A"/>
    <property type="match status" value="1"/>
</dbReference>